<dbReference type="SMART" id="SM00858">
    <property type="entry name" value="SAF"/>
    <property type="match status" value="1"/>
</dbReference>
<evidence type="ECO:0000313" key="3">
    <source>
        <dbReference type="EMBL" id="OLS60914.1"/>
    </source>
</evidence>
<evidence type="ECO:0000259" key="2">
    <source>
        <dbReference type="SMART" id="SM00858"/>
    </source>
</evidence>
<name>A0A1Q9R0J6_PSEPU</name>
<protein>
    <recommendedName>
        <fullName evidence="2">SAF domain-containing protein</fullName>
    </recommendedName>
</protein>
<dbReference type="CDD" id="cd11614">
    <property type="entry name" value="SAF_CpaB_FlgA_like"/>
    <property type="match status" value="1"/>
</dbReference>
<feature type="domain" description="SAF" evidence="2">
    <location>
        <begin position="58"/>
        <end position="118"/>
    </location>
</feature>
<organism evidence="3 4">
    <name type="scientific">Pseudomonas putida</name>
    <name type="common">Arthrobacter siderocapsulatus</name>
    <dbReference type="NCBI Taxonomy" id="303"/>
    <lineage>
        <taxon>Bacteria</taxon>
        <taxon>Pseudomonadati</taxon>
        <taxon>Pseudomonadota</taxon>
        <taxon>Gammaproteobacteria</taxon>
        <taxon>Pseudomonadales</taxon>
        <taxon>Pseudomonadaceae</taxon>
        <taxon>Pseudomonas</taxon>
    </lineage>
</organism>
<sequence>MSSRITLILAGLFLLGAIFAGYWGLVLSKRPEPSAPVAQPAVPPVTQAVNTAQDELRKPVVVLRRDVAANQPLNTEDLAVERLLVAPAGSFQTLEQVAGRTPWRDLPAGTWLEESSFEAGGPLARMIGPGERALTLAVDEVSGAAGYLRPGDYVDVLVYLREEQANPLASAQVVVPALRVLSVGQQIGVARDGRTAEPLDPDPKAREEKRRTPARTVVVAVPQALASRLTLAAQGGKVDLAVRSAEEKLLATYWADPKTATRAVEDATRQLYRFNQLAMTAPAPGPAAAPVARRGIEIIRGAQAPETLH</sequence>
<dbReference type="Pfam" id="PF08666">
    <property type="entry name" value="SAF"/>
    <property type="match status" value="1"/>
</dbReference>
<dbReference type="InterPro" id="IPR013974">
    <property type="entry name" value="SAF"/>
</dbReference>
<dbReference type="InterPro" id="IPR017592">
    <property type="entry name" value="Pilus_assmbl_Flp-typ_CpaB"/>
</dbReference>
<dbReference type="RefSeq" id="WP_075804662.1">
    <property type="nucleotide sequence ID" value="NZ_MKZO01000036.1"/>
</dbReference>
<evidence type="ECO:0000313" key="4">
    <source>
        <dbReference type="Proteomes" id="UP000186736"/>
    </source>
</evidence>
<dbReference type="AlphaFoldDB" id="A0A1Q9R0J6"/>
<feature type="region of interest" description="Disordered" evidence="1">
    <location>
        <begin position="192"/>
        <end position="213"/>
    </location>
</feature>
<gene>
    <name evidence="3" type="ORF">PSEMO_38910</name>
</gene>
<dbReference type="EMBL" id="MKZO01000036">
    <property type="protein sequence ID" value="OLS60914.1"/>
    <property type="molecule type" value="Genomic_DNA"/>
</dbReference>
<comment type="caution">
    <text evidence="3">The sequence shown here is derived from an EMBL/GenBank/DDBJ whole genome shotgun (WGS) entry which is preliminary data.</text>
</comment>
<dbReference type="OrthoDB" id="146902at2"/>
<accession>A0A1Q9R0J6</accession>
<dbReference type="NCBIfam" id="TIGR03177">
    <property type="entry name" value="pilus_cpaB"/>
    <property type="match status" value="1"/>
</dbReference>
<evidence type="ECO:0000256" key="1">
    <source>
        <dbReference type="SAM" id="MobiDB-lite"/>
    </source>
</evidence>
<reference evidence="3 4" key="1">
    <citation type="submission" date="2016-10" db="EMBL/GenBank/DDBJ databases">
        <title>Genome Sequence of Pseudomonas putida GM4FR.</title>
        <authorList>
            <person name="Poehlein A."/>
            <person name="Wemheuer F."/>
            <person name="Hollensteiner J."/>
            <person name="Wemheuer B."/>
        </authorList>
    </citation>
    <scope>NUCLEOTIDE SEQUENCE [LARGE SCALE GENOMIC DNA]</scope>
    <source>
        <strain evidence="3 4">GM4FR</strain>
    </source>
</reference>
<proteinExistence type="predicted"/>
<dbReference type="Gene3D" id="3.90.1210.10">
    <property type="entry name" value="Antifreeze-like/N-acetylneuraminic acid synthase C-terminal domain"/>
    <property type="match status" value="1"/>
</dbReference>
<dbReference type="Proteomes" id="UP000186736">
    <property type="component" value="Unassembled WGS sequence"/>
</dbReference>
<feature type="compositionally biased region" description="Basic and acidic residues" evidence="1">
    <location>
        <begin position="192"/>
        <end position="211"/>
    </location>
</feature>
<dbReference type="Pfam" id="PF16976">
    <property type="entry name" value="RcpC"/>
    <property type="match status" value="1"/>
</dbReference>
<dbReference type="InterPro" id="IPR031571">
    <property type="entry name" value="RcpC_dom"/>
</dbReference>